<dbReference type="Proteomes" id="UP000044938">
    <property type="component" value="Unassembled WGS sequence"/>
</dbReference>
<dbReference type="Proteomes" id="UP000048600">
    <property type="component" value="Unassembled WGS sequence"/>
</dbReference>
<reference evidence="11" key="1">
    <citation type="submission" date="2015-03" db="EMBL/GenBank/DDBJ databases">
        <authorList>
            <consortium name="Pathogen Informatics"/>
            <person name="Murphy D."/>
        </authorList>
    </citation>
    <scope>NUCLEOTIDE SEQUENCE</scope>
    <source>
        <strain evidence="11">N09902308</strain>
    </source>
</reference>
<protein>
    <submittedName>
        <fullName evidence="7">Uncharacterized protein</fullName>
    </submittedName>
</protein>
<dbReference type="EMBL" id="CSAJ01000955">
    <property type="protein sequence ID" value="COX41172.1"/>
    <property type="molecule type" value="Genomic_DNA"/>
</dbReference>
<reference evidence="7" key="3">
    <citation type="submission" date="2015-03" db="EMBL/GenBank/DDBJ databases">
        <authorList>
            <person name="Murphy D."/>
        </authorList>
    </citation>
    <scope>NUCLEOTIDE SEQUENCE [LARGE SCALE GENOMIC DNA]</scope>
    <source>
        <strain evidence="7">K00500041</strain>
    </source>
</reference>
<dbReference type="EMBL" id="CP024614">
    <property type="protein sequence ID" value="AUS51255.1"/>
    <property type="molecule type" value="Genomic_DNA"/>
</dbReference>
<evidence type="ECO:0000313" key="10">
    <source>
        <dbReference type="EMBL" id="COX41172.1"/>
    </source>
</evidence>
<dbReference type="EMBL" id="CNFU01000224">
    <property type="protein sequence ID" value="CKR46012.1"/>
    <property type="molecule type" value="Genomic_DNA"/>
</dbReference>
<dbReference type="Proteomes" id="UP000050164">
    <property type="component" value="Unassembled WGS sequence"/>
</dbReference>
<evidence type="ECO:0000313" key="7">
    <source>
        <dbReference type="EMBL" id="COW58745.1"/>
    </source>
</evidence>
<evidence type="ECO:0000313" key="1">
    <source>
        <dbReference type="EMBL" id="AUS51255.1"/>
    </source>
</evidence>
<organism evidence="7 12">
    <name type="scientific">Mycobacterium tuberculosis</name>
    <dbReference type="NCBI Taxonomy" id="1773"/>
    <lineage>
        <taxon>Bacteria</taxon>
        <taxon>Bacillati</taxon>
        <taxon>Actinomycetota</taxon>
        <taxon>Actinomycetes</taxon>
        <taxon>Mycobacteriales</taxon>
        <taxon>Mycobacteriaceae</taxon>
        <taxon>Mycobacterium</taxon>
        <taxon>Mycobacterium tuberculosis complex</taxon>
    </lineage>
</organism>
<dbReference type="EMBL" id="CSAD01001009">
    <property type="protein sequence ID" value="COW75030.1"/>
    <property type="molecule type" value="Genomic_DNA"/>
</dbReference>
<evidence type="ECO:0000313" key="15">
    <source>
        <dbReference type="Proteomes" id="UP000045842"/>
    </source>
</evidence>
<dbReference type="AlphaFoldDB" id="A0A0T9DA21"/>
<dbReference type="Proteomes" id="UP000046947">
    <property type="component" value="Unassembled WGS sequence"/>
</dbReference>
<evidence type="ECO:0000313" key="11">
    <source>
        <dbReference type="EMBL" id="COY43886.1"/>
    </source>
</evidence>
<name>A0A0T9DA21_MYCTX</name>
<evidence type="ECO:0000313" key="22">
    <source>
        <dbReference type="Proteomes" id="UP000236349"/>
    </source>
</evidence>
<dbReference type="EMBL" id="CHKL01000584">
    <property type="protein sequence ID" value="COX02305.1"/>
    <property type="molecule type" value="Genomic_DNA"/>
</dbReference>
<evidence type="ECO:0000313" key="3">
    <source>
        <dbReference type="EMBL" id="CFE77522.1"/>
    </source>
</evidence>
<reference evidence="1 22" key="4">
    <citation type="submission" date="2017-10" db="EMBL/GenBank/DDBJ databases">
        <title>Clinical isolate obtained from a human patient with meningeal tuberculosis in michoacan, Mexico.</title>
        <authorList>
            <person name="Guillen-Nepita A.L."/>
            <person name="Negrete-Paz A.M."/>
            <person name="Vazquez-Marrufo G."/>
            <person name="Cruz-Hernandez A."/>
            <person name="Fresia P."/>
            <person name="Naya H."/>
            <person name="Vazquez-Garciduenas M.S."/>
        </authorList>
    </citation>
    <scope>NUCLEOTIDE SEQUENCE [LARGE SCALE GENOMIC DNA]</scope>
    <source>
        <strain evidence="22">Beijing/MYC004</strain>
        <strain evidence="1">MYC004</strain>
    </source>
</reference>
<evidence type="ECO:0000313" key="8">
    <source>
        <dbReference type="EMBL" id="COW75030.1"/>
    </source>
</evidence>
<evidence type="ECO:0000313" key="5">
    <source>
        <dbReference type="EMBL" id="CKS18146.1"/>
    </source>
</evidence>
<dbReference type="EMBL" id="CSBK01001215">
    <property type="protein sequence ID" value="COY43886.1"/>
    <property type="molecule type" value="Genomic_DNA"/>
</dbReference>
<proteinExistence type="predicted"/>
<gene>
    <name evidence="1" type="ORF">CAB90_02383</name>
    <name evidence="8" type="ORF">ERS007679_04255</name>
    <name evidence="2" type="ORF">ERS007681_02082</name>
    <name evidence="3" type="ORF">ERS007688_04048</name>
    <name evidence="7" type="ORF">ERS007703_03892</name>
    <name evidence="10" type="ORF">ERS007720_04462</name>
    <name evidence="11" type="ORF">ERS007739_02608</name>
    <name evidence="9" type="ORF">ERS007741_03645</name>
    <name evidence="6" type="ORF">ERS027646_04318</name>
    <name evidence="5" type="ORF">ERS027659_02751</name>
    <name evidence="4" type="ORF">ERS027661_01368</name>
</gene>
<evidence type="ECO:0000313" key="20">
    <source>
        <dbReference type="Proteomes" id="UP000049023"/>
    </source>
</evidence>
<dbReference type="Proteomes" id="UP000048948">
    <property type="component" value="Unassembled WGS sequence"/>
</dbReference>
<reference evidence="12 13" key="2">
    <citation type="submission" date="2015-03" db="EMBL/GenBank/DDBJ databases">
        <authorList>
            <consortium name="Pathogen Informatics"/>
        </authorList>
    </citation>
    <scope>NUCLEOTIDE SEQUENCE [LARGE SCALE GENOMIC DNA]</scope>
    <source>
        <strain evidence="6 19">Bir 172</strain>
        <strain evidence="5 21">Bir 185</strain>
        <strain evidence="4 20">Bir 187</strain>
        <strain evidence="8 15">G09801536</strain>
        <strain evidence="2 17">G09901357</strain>
        <strain evidence="3 16">H09601792</strain>
        <strain evidence="12">K00500041</strain>
        <strain evidence="10 14">M09401471</strain>
        <strain evidence="13">N09902308</strain>
        <strain evidence="9 18">P00601463</strain>
    </source>
</reference>
<dbReference type="EMBL" id="CSAE01000591">
    <property type="protein sequence ID" value="COW58745.1"/>
    <property type="molecule type" value="Genomic_DNA"/>
</dbReference>
<evidence type="ECO:0000313" key="9">
    <source>
        <dbReference type="EMBL" id="COX02305.1"/>
    </source>
</evidence>
<dbReference type="Proteomes" id="UP000045842">
    <property type="component" value="Unassembled WGS sequence"/>
</dbReference>
<dbReference type="Proteomes" id="UP000236349">
    <property type="component" value="Chromosome"/>
</dbReference>
<evidence type="ECO:0000313" key="18">
    <source>
        <dbReference type="Proteomes" id="UP000048600"/>
    </source>
</evidence>
<dbReference type="Proteomes" id="UP000049023">
    <property type="component" value="Unassembled WGS sequence"/>
</dbReference>
<dbReference type="Proteomes" id="UP000039021">
    <property type="component" value="Unassembled WGS sequence"/>
</dbReference>
<evidence type="ECO:0000313" key="6">
    <source>
        <dbReference type="EMBL" id="CKT95489.1"/>
    </source>
</evidence>
<evidence type="ECO:0000313" key="13">
    <source>
        <dbReference type="Proteomes" id="UP000039021"/>
    </source>
</evidence>
<dbReference type="Proteomes" id="UP000048289">
    <property type="component" value="Unassembled WGS sequence"/>
</dbReference>
<evidence type="ECO:0000313" key="16">
    <source>
        <dbReference type="Proteomes" id="UP000046947"/>
    </source>
</evidence>
<evidence type="ECO:0000313" key="21">
    <source>
        <dbReference type="Proteomes" id="UP000050164"/>
    </source>
</evidence>
<evidence type="ECO:0000313" key="2">
    <source>
        <dbReference type="EMBL" id="CFE39696.1"/>
    </source>
</evidence>
<evidence type="ECO:0000313" key="4">
    <source>
        <dbReference type="EMBL" id="CKR46012.1"/>
    </source>
</evidence>
<dbReference type="Proteomes" id="UP000038802">
    <property type="component" value="Unassembled WGS sequence"/>
</dbReference>
<evidence type="ECO:0000313" key="12">
    <source>
        <dbReference type="Proteomes" id="UP000038802"/>
    </source>
</evidence>
<accession>A0A0T9DA21</accession>
<dbReference type="EMBL" id="CNFT01000699">
    <property type="protein sequence ID" value="CKS18146.1"/>
    <property type="molecule type" value="Genomic_DNA"/>
</dbReference>
<evidence type="ECO:0000313" key="17">
    <source>
        <dbReference type="Proteomes" id="UP000048289"/>
    </source>
</evidence>
<dbReference type="EMBL" id="CFOE01000250">
    <property type="protein sequence ID" value="CFE39696.1"/>
    <property type="molecule type" value="Genomic_DNA"/>
</dbReference>
<dbReference type="EMBL" id="CNGE01001277">
    <property type="protein sequence ID" value="CKT95489.1"/>
    <property type="molecule type" value="Genomic_DNA"/>
</dbReference>
<dbReference type="EMBL" id="CFOH01001046">
    <property type="protein sequence ID" value="CFE77522.1"/>
    <property type="molecule type" value="Genomic_DNA"/>
</dbReference>
<sequence length="120" mass="13337">MYRPVVATRCGELAGAIQRVNNPHPIGFQPGQIVVGLLTEHCVTRPFGLQPSQQQRVSLAVTGFPERPWLIETDLRTHLEQQLSRVRRQVGGQLGVSQVVRQIRCGRAHHFSIAELNAGI</sequence>
<evidence type="ECO:0000313" key="14">
    <source>
        <dbReference type="Proteomes" id="UP000044938"/>
    </source>
</evidence>
<evidence type="ECO:0000313" key="19">
    <source>
        <dbReference type="Proteomes" id="UP000048948"/>
    </source>
</evidence>